<dbReference type="OrthoDB" id="10072614at2759"/>
<evidence type="ECO:0000256" key="9">
    <source>
        <dbReference type="ARBA" id="ARBA00023172"/>
    </source>
</evidence>
<evidence type="ECO:0000313" key="14">
    <source>
        <dbReference type="Proteomes" id="UP000326759"/>
    </source>
</evidence>
<name>A0A5N5TP77_9CRUS</name>
<keyword evidence="10" id="KW-0234">DNA repair</keyword>
<dbReference type="AlphaFoldDB" id="A0A5N5TP77"/>
<dbReference type="GO" id="GO:0005634">
    <property type="term" value="C:nucleus"/>
    <property type="evidence" value="ECO:0007669"/>
    <property type="project" value="UniProtKB-SubCell"/>
</dbReference>
<evidence type="ECO:0000313" key="13">
    <source>
        <dbReference type="EMBL" id="KAB7507932.1"/>
    </source>
</evidence>
<keyword evidence="9" id="KW-0233">DNA recombination</keyword>
<evidence type="ECO:0000256" key="1">
    <source>
        <dbReference type="ARBA" id="ARBA00004123"/>
    </source>
</evidence>
<evidence type="ECO:0000256" key="5">
    <source>
        <dbReference type="ARBA" id="ARBA00022741"/>
    </source>
</evidence>
<keyword evidence="6" id="KW-0227">DNA damage</keyword>
<dbReference type="Gene3D" id="3.40.50.300">
    <property type="entry name" value="P-loop containing nucleotide triphosphate hydrolases"/>
    <property type="match status" value="1"/>
</dbReference>
<evidence type="ECO:0000256" key="3">
    <source>
        <dbReference type="ARBA" id="ARBA00006793"/>
    </source>
</evidence>
<evidence type="ECO:0000256" key="2">
    <source>
        <dbReference type="ARBA" id="ARBA00004286"/>
    </source>
</evidence>
<dbReference type="InterPro" id="IPR038729">
    <property type="entry name" value="Rad50/SbcC_AAA"/>
</dbReference>
<keyword evidence="7" id="KW-0067">ATP-binding</keyword>
<gene>
    <name evidence="13" type="primary">Smc6</name>
    <name evidence="13" type="ORF">Anas_01732</name>
</gene>
<keyword evidence="4" id="KW-0158">Chromosome</keyword>
<comment type="subcellular location">
    <subcellularLocation>
        <location evidence="2">Chromosome</location>
    </subcellularLocation>
    <subcellularLocation>
        <location evidence="1">Nucleus</location>
    </subcellularLocation>
</comment>
<evidence type="ECO:0000256" key="6">
    <source>
        <dbReference type="ARBA" id="ARBA00022763"/>
    </source>
</evidence>
<dbReference type="PANTHER" id="PTHR19306:SF6">
    <property type="entry name" value="STRUCTURAL MAINTENANCE OF CHROMOSOMES PROTEIN 6"/>
    <property type="match status" value="1"/>
</dbReference>
<dbReference type="GO" id="GO:0016887">
    <property type="term" value="F:ATP hydrolysis activity"/>
    <property type="evidence" value="ECO:0007669"/>
    <property type="project" value="InterPro"/>
</dbReference>
<dbReference type="InterPro" id="IPR027417">
    <property type="entry name" value="P-loop_NTPase"/>
</dbReference>
<evidence type="ECO:0000259" key="12">
    <source>
        <dbReference type="Pfam" id="PF13476"/>
    </source>
</evidence>
<dbReference type="GO" id="GO:0003697">
    <property type="term" value="F:single-stranded DNA binding"/>
    <property type="evidence" value="ECO:0007669"/>
    <property type="project" value="TreeGrafter"/>
</dbReference>
<feature type="domain" description="Rad50/SbcC-type AAA" evidence="12">
    <location>
        <begin position="44"/>
        <end position="231"/>
    </location>
</feature>
<dbReference type="GO" id="GO:0003684">
    <property type="term" value="F:damaged DNA binding"/>
    <property type="evidence" value="ECO:0007669"/>
    <property type="project" value="TreeGrafter"/>
</dbReference>
<sequence length="235" mass="26334">MSFEVINIEGKRRKISRISVDEDEIQICEVPNTKKEIQCGIIKRIILKNVFCHEHLDIENFIPQLNLLQGANGSGKSSVVAGIIIGLGGTCKATERGKNISSIIKNGKNSASIVIHLSNDGYNPFQKEKYGSKIIIERKLTLSGSSSYKIKSEFGGIVSEKKEDLKKILDKFNIQVDNPALILSQERAKTFLGSTDPKQLFKFFMTSTQLKQWSDCITEINNDLESQKILNSRKK</sequence>
<dbReference type="Pfam" id="PF13476">
    <property type="entry name" value="AAA_23"/>
    <property type="match status" value="1"/>
</dbReference>
<comment type="similarity">
    <text evidence="3">Belongs to the SMC family. SMC6 subfamily.</text>
</comment>
<keyword evidence="11" id="KW-0539">Nucleus</keyword>
<organism evidence="13 14">
    <name type="scientific">Armadillidium nasatum</name>
    <dbReference type="NCBI Taxonomy" id="96803"/>
    <lineage>
        <taxon>Eukaryota</taxon>
        <taxon>Metazoa</taxon>
        <taxon>Ecdysozoa</taxon>
        <taxon>Arthropoda</taxon>
        <taxon>Crustacea</taxon>
        <taxon>Multicrustacea</taxon>
        <taxon>Malacostraca</taxon>
        <taxon>Eumalacostraca</taxon>
        <taxon>Peracarida</taxon>
        <taxon>Isopoda</taxon>
        <taxon>Oniscidea</taxon>
        <taxon>Crinocheta</taxon>
        <taxon>Armadillidiidae</taxon>
        <taxon>Armadillidium</taxon>
    </lineage>
</organism>
<protein>
    <submittedName>
        <fullName evidence="13">Structural maintenance of chromosomes protein 6</fullName>
    </submittedName>
</protein>
<comment type="caution">
    <text evidence="13">The sequence shown here is derived from an EMBL/GenBank/DDBJ whole genome shotgun (WGS) entry which is preliminary data.</text>
</comment>
<dbReference type="PANTHER" id="PTHR19306">
    <property type="entry name" value="STRUCTURAL MAINTENANCE OF CHROMOSOMES 5,6 SMC5, SMC6"/>
    <property type="match status" value="1"/>
</dbReference>
<reference evidence="13 14" key="1">
    <citation type="journal article" date="2019" name="PLoS Biol.">
        <title>Sex chromosomes control vertical transmission of feminizing Wolbachia symbionts in an isopod.</title>
        <authorList>
            <person name="Becking T."/>
            <person name="Chebbi M.A."/>
            <person name="Giraud I."/>
            <person name="Moumen B."/>
            <person name="Laverre T."/>
            <person name="Caubet Y."/>
            <person name="Peccoud J."/>
            <person name="Gilbert C."/>
            <person name="Cordaux R."/>
        </authorList>
    </citation>
    <scope>NUCLEOTIDE SEQUENCE [LARGE SCALE GENOMIC DNA]</scope>
    <source>
        <strain evidence="13">ANa2</strain>
        <tissue evidence="13">Whole body excluding digestive tract and cuticle</tissue>
    </source>
</reference>
<dbReference type="SUPFAM" id="SSF52540">
    <property type="entry name" value="P-loop containing nucleoside triphosphate hydrolases"/>
    <property type="match status" value="1"/>
</dbReference>
<evidence type="ECO:0000256" key="10">
    <source>
        <dbReference type="ARBA" id="ARBA00023204"/>
    </source>
</evidence>
<dbReference type="Proteomes" id="UP000326759">
    <property type="component" value="Unassembled WGS sequence"/>
</dbReference>
<keyword evidence="5" id="KW-0547">Nucleotide-binding</keyword>
<accession>A0A5N5TP77</accession>
<keyword evidence="8" id="KW-0175">Coiled coil</keyword>
<dbReference type="GO" id="GO:0035861">
    <property type="term" value="C:site of double-strand break"/>
    <property type="evidence" value="ECO:0007669"/>
    <property type="project" value="TreeGrafter"/>
</dbReference>
<dbReference type="GO" id="GO:0000724">
    <property type="term" value="P:double-strand break repair via homologous recombination"/>
    <property type="evidence" value="ECO:0007669"/>
    <property type="project" value="TreeGrafter"/>
</dbReference>
<dbReference type="GO" id="GO:0030915">
    <property type="term" value="C:Smc5-Smc6 complex"/>
    <property type="evidence" value="ECO:0007669"/>
    <property type="project" value="TreeGrafter"/>
</dbReference>
<dbReference type="GO" id="GO:0005524">
    <property type="term" value="F:ATP binding"/>
    <property type="evidence" value="ECO:0007669"/>
    <property type="project" value="UniProtKB-KW"/>
</dbReference>
<evidence type="ECO:0000256" key="4">
    <source>
        <dbReference type="ARBA" id="ARBA00022454"/>
    </source>
</evidence>
<evidence type="ECO:0000256" key="11">
    <source>
        <dbReference type="ARBA" id="ARBA00023242"/>
    </source>
</evidence>
<dbReference type="EMBL" id="SEYY01000141">
    <property type="protein sequence ID" value="KAB7507932.1"/>
    <property type="molecule type" value="Genomic_DNA"/>
</dbReference>
<proteinExistence type="inferred from homology"/>
<evidence type="ECO:0000256" key="8">
    <source>
        <dbReference type="ARBA" id="ARBA00023054"/>
    </source>
</evidence>
<keyword evidence="14" id="KW-1185">Reference proteome</keyword>
<evidence type="ECO:0000256" key="7">
    <source>
        <dbReference type="ARBA" id="ARBA00022840"/>
    </source>
</evidence>